<dbReference type="GO" id="GO:0071978">
    <property type="term" value="P:bacterial-type flagellum-dependent swarming motility"/>
    <property type="evidence" value="ECO:0007669"/>
    <property type="project" value="TreeGrafter"/>
</dbReference>
<evidence type="ECO:0000256" key="1">
    <source>
        <dbReference type="ARBA" id="ARBA00002254"/>
    </source>
</evidence>
<evidence type="ECO:0000256" key="8">
    <source>
        <dbReference type="ARBA" id="ARBA00022989"/>
    </source>
</evidence>
<keyword evidence="6 10" id="KW-0812">Transmembrane</keyword>
<keyword evidence="11" id="KW-0966">Cell projection</keyword>
<protein>
    <recommendedName>
        <fullName evidence="10">Flagellar protein FliL</fullName>
    </recommendedName>
</protein>
<dbReference type="EMBL" id="FNUK01000002">
    <property type="protein sequence ID" value="SEF48022.1"/>
    <property type="molecule type" value="Genomic_DNA"/>
</dbReference>
<name>A0A1H5SBR3_9CLOT</name>
<keyword evidence="5 10" id="KW-0145">Chemotaxis</keyword>
<reference evidence="12" key="1">
    <citation type="submission" date="2016-10" db="EMBL/GenBank/DDBJ databases">
        <authorList>
            <person name="Varghese N."/>
            <person name="Submissions S."/>
        </authorList>
    </citation>
    <scope>NUCLEOTIDE SEQUENCE [LARGE SCALE GENOMIC DNA]</scope>
    <source>
        <strain evidence="12">DSM 5463</strain>
    </source>
</reference>
<proteinExistence type="inferred from homology"/>
<dbReference type="Pfam" id="PF03748">
    <property type="entry name" value="FliL"/>
    <property type="match status" value="1"/>
</dbReference>
<keyword evidence="11" id="KW-0282">Flagellum</keyword>
<keyword evidence="9 10" id="KW-0472">Membrane</keyword>
<evidence type="ECO:0000313" key="11">
    <source>
        <dbReference type="EMBL" id="SEF48022.1"/>
    </source>
</evidence>
<comment type="subcellular location">
    <subcellularLocation>
        <location evidence="2">Cell membrane</location>
        <topology evidence="2">Single-pass membrane protein</topology>
    </subcellularLocation>
</comment>
<dbReference type="PANTHER" id="PTHR35091">
    <property type="entry name" value="FLAGELLAR PROTEIN FLIL"/>
    <property type="match status" value="1"/>
</dbReference>
<keyword evidence="8 10" id="KW-1133">Transmembrane helix</keyword>
<evidence type="ECO:0000256" key="5">
    <source>
        <dbReference type="ARBA" id="ARBA00022500"/>
    </source>
</evidence>
<sequence length="142" mass="16301">MAENKGISKLMIIIIVLLTLLIGVGGFLGYMYIKNQPSAPKPKTEKTMAMDEFIVNLADQDMRVYIKAKIYLAYTDTKIETEIKEKMPQIRDIVITTIRNKKSSDFDGKKLENIRKEITNKINSTLMTGQITNVYFYDIIIQ</sequence>
<dbReference type="OrthoDB" id="166089at2"/>
<dbReference type="PANTHER" id="PTHR35091:SF2">
    <property type="entry name" value="FLAGELLAR PROTEIN FLIL"/>
    <property type="match status" value="1"/>
</dbReference>
<feature type="transmembrane region" description="Helical" evidence="10">
    <location>
        <begin position="12"/>
        <end position="33"/>
    </location>
</feature>
<dbReference type="Proteomes" id="UP000242850">
    <property type="component" value="Unassembled WGS sequence"/>
</dbReference>
<evidence type="ECO:0000256" key="2">
    <source>
        <dbReference type="ARBA" id="ARBA00004162"/>
    </source>
</evidence>
<comment type="similarity">
    <text evidence="3 10">Belongs to the FliL family.</text>
</comment>
<dbReference type="GO" id="GO:0005886">
    <property type="term" value="C:plasma membrane"/>
    <property type="evidence" value="ECO:0007669"/>
    <property type="project" value="UniProtKB-SubCell"/>
</dbReference>
<evidence type="ECO:0000256" key="10">
    <source>
        <dbReference type="RuleBase" id="RU364125"/>
    </source>
</evidence>
<evidence type="ECO:0000313" key="12">
    <source>
        <dbReference type="Proteomes" id="UP000242850"/>
    </source>
</evidence>
<evidence type="ECO:0000256" key="6">
    <source>
        <dbReference type="ARBA" id="ARBA00022692"/>
    </source>
</evidence>
<dbReference type="InterPro" id="IPR005503">
    <property type="entry name" value="FliL"/>
</dbReference>
<accession>A0A1H5SBR3</accession>
<keyword evidence="12" id="KW-1185">Reference proteome</keyword>
<keyword evidence="7 10" id="KW-0283">Flagellar rotation</keyword>
<gene>
    <name evidence="11" type="ORF">SAMN05660865_00334</name>
</gene>
<comment type="function">
    <text evidence="1 10">Controls the rotational direction of flagella during chemotaxis.</text>
</comment>
<dbReference type="GO" id="GO:0009425">
    <property type="term" value="C:bacterial-type flagellum basal body"/>
    <property type="evidence" value="ECO:0007669"/>
    <property type="project" value="InterPro"/>
</dbReference>
<keyword evidence="11" id="KW-0969">Cilium</keyword>
<dbReference type="GO" id="GO:0006935">
    <property type="term" value="P:chemotaxis"/>
    <property type="evidence" value="ECO:0007669"/>
    <property type="project" value="UniProtKB-KW"/>
</dbReference>
<dbReference type="RefSeq" id="WP_103895351.1">
    <property type="nucleotide sequence ID" value="NZ_FNUK01000002.1"/>
</dbReference>
<keyword evidence="4 10" id="KW-1003">Cell membrane</keyword>
<evidence type="ECO:0000256" key="3">
    <source>
        <dbReference type="ARBA" id="ARBA00008281"/>
    </source>
</evidence>
<evidence type="ECO:0000256" key="9">
    <source>
        <dbReference type="ARBA" id="ARBA00023136"/>
    </source>
</evidence>
<evidence type="ECO:0000256" key="4">
    <source>
        <dbReference type="ARBA" id="ARBA00022475"/>
    </source>
</evidence>
<organism evidence="11 12">
    <name type="scientific">Caloramator fervidus</name>
    <dbReference type="NCBI Taxonomy" id="29344"/>
    <lineage>
        <taxon>Bacteria</taxon>
        <taxon>Bacillati</taxon>
        <taxon>Bacillota</taxon>
        <taxon>Clostridia</taxon>
        <taxon>Eubacteriales</taxon>
        <taxon>Clostridiaceae</taxon>
        <taxon>Caloramator</taxon>
    </lineage>
</organism>
<evidence type="ECO:0000256" key="7">
    <source>
        <dbReference type="ARBA" id="ARBA00022779"/>
    </source>
</evidence>
<dbReference type="AlphaFoldDB" id="A0A1H5SBR3"/>